<keyword evidence="2" id="KW-1185">Reference proteome</keyword>
<evidence type="ECO:0000313" key="2">
    <source>
        <dbReference type="Proteomes" id="UP001500393"/>
    </source>
</evidence>
<dbReference type="EMBL" id="BAAAOS010000022">
    <property type="protein sequence ID" value="GAA1582164.1"/>
    <property type="molecule type" value="Genomic_DNA"/>
</dbReference>
<name>A0ABN2DP43_9ACTN</name>
<proteinExistence type="predicted"/>
<evidence type="ECO:0008006" key="3">
    <source>
        <dbReference type="Google" id="ProtNLM"/>
    </source>
</evidence>
<accession>A0ABN2DP43</accession>
<dbReference type="Proteomes" id="UP001500393">
    <property type="component" value="Unassembled WGS sequence"/>
</dbReference>
<organism evidence="1 2">
    <name type="scientific">Kribbella sancticallisti</name>
    <dbReference type="NCBI Taxonomy" id="460087"/>
    <lineage>
        <taxon>Bacteria</taxon>
        <taxon>Bacillati</taxon>
        <taxon>Actinomycetota</taxon>
        <taxon>Actinomycetes</taxon>
        <taxon>Propionibacteriales</taxon>
        <taxon>Kribbellaceae</taxon>
        <taxon>Kribbella</taxon>
    </lineage>
</organism>
<dbReference type="RefSeq" id="WP_344215980.1">
    <property type="nucleotide sequence ID" value="NZ_BAAAOS010000022.1"/>
</dbReference>
<protein>
    <recommendedName>
        <fullName evidence="3">RNHCP domain-containing protein</fullName>
    </recommendedName>
</protein>
<gene>
    <name evidence="1" type="ORF">GCM10009789_39890</name>
</gene>
<reference evidence="1 2" key="1">
    <citation type="journal article" date="2019" name="Int. J. Syst. Evol. Microbiol.">
        <title>The Global Catalogue of Microorganisms (GCM) 10K type strain sequencing project: providing services to taxonomists for standard genome sequencing and annotation.</title>
        <authorList>
            <consortium name="The Broad Institute Genomics Platform"/>
            <consortium name="The Broad Institute Genome Sequencing Center for Infectious Disease"/>
            <person name="Wu L."/>
            <person name="Ma J."/>
        </authorList>
    </citation>
    <scope>NUCLEOTIDE SEQUENCE [LARGE SCALE GENOMIC DNA]</scope>
    <source>
        <strain evidence="1 2">JCM 14969</strain>
    </source>
</reference>
<comment type="caution">
    <text evidence="1">The sequence shown here is derived from an EMBL/GenBank/DDBJ whole genome shotgun (WGS) entry which is preliminary data.</text>
</comment>
<sequence length="56" mass="6593">MVCHAPYPGPIQRHFKSCNYLYRAPAGTMTMTQCPRCRILYVGQTYPDNRRTQRDQ</sequence>
<evidence type="ECO:0000313" key="1">
    <source>
        <dbReference type="EMBL" id="GAA1582164.1"/>
    </source>
</evidence>